<evidence type="ECO:0000256" key="1">
    <source>
        <dbReference type="SAM" id="MobiDB-lite"/>
    </source>
</evidence>
<feature type="compositionally biased region" description="Basic and acidic residues" evidence="1">
    <location>
        <begin position="138"/>
        <end position="157"/>
    </location>
</feature>
<protein>
    <submittedName>
        <fullName evidence="2">Uncharacterized protein</fullName>
    </submittedName>
</protein>
<dbReference type="Proteomes" id="UP000001072">
    <property type="component" value="Unassembled WGS sequence"/>
</dbReference>
<feature type="compositionally biased region" description="Polar residues" evidence="1">
    <location>
        <begin position="159"/>
        <end position="169"/>
    </location>
</feature>
<feature type="compositionally biased region" description="Basic and acidic residues" evidence="1">
    <location>
        <begin position="289"/>
        <end position="308"/>
    </location>
</feature>
<sequence length="308" mass="34520">MQLTGKTLRDWLGRYKSAYIKARNWRDGTGAGTDENGVQRDLTSINKILEDKCPCFEEMDAIFKDKPNVVAFGILDSGVDNSQQDLPGTWILQLKSPSEPSQHPTEITHVSDSDPGPHHPSGNDSDGLPSDHSSSNKSDSDNGLAHDAHDAHDDDGYTRPTTQQESYSALQRVIKSFKEQEEQEQYDFRPLPPPIEPPANYKAFSVPAEDEENEDSDEIEEHQEKNGDDKENEPMDIDKMEVDRLLNEDVEANFIPSDVLLDSDNSEIAPPPKKKAQPSQQASQKRTRKSNEEGPGKKKSKQVEWSHT</sequence>
<feature type="compositionally biased region" description="Polar residues" evidence="1">
    <location>
        <begin position="95"/>
        <end position="108"/>
    </location>
</feature>
<evidence type="ECO:0000313" key="3">
    <source>
        <dbReference type="Proteomes" id="UP000001072"/>
    </source>
</evidence>
<keyword evidence="3" id="KW-1185">Reference proteome</keyword>
<dbReference type="GeneID" id="18935131"/>
<organism evidence="3">
    <name type="scientific">Melampsora larici-populina (strain 98AG31 / pathotype 3-4-7)</name>
    <name type="common">Poplar leaf rust fungus</name>
    <dbReference type="NCBI Taxonomy" id="747676"/>
    <lineage>
        <taxon>Eukaryota</taxon>
        <taxon>Fungi</taxon>
        <taxon>Dikarya</taxon>
        <taxon>Basidiomycota</taxon>
        <taxon>Pucciniomycotina</taxon>
        <taxon>Pucciniomycetes</taxon>
        <taxon>Pucciniales</taxon>
        <taxon>Melampsoraceae</taxon>
        <taxon>Melampsora</taxon>
    </lineage>
</organism>
<dbReference type="AlphaFoldDB" id="F4R5J6"/>
<feature type="compositionally biased region" description="Basic and acidic residues" evidence="1">
    <location>
        <begin position="222"/>
        <end position="244"/>
    </location>
</feature>
<evidence type="ECO:0000313" key="2">
    <source>
        <dbReference type="EMBL" id="EGG12250.1"/>
    </source>
</evidence>
<feature type="compositionally biased region" description="Acidic residues" evidence="1">
    <location>
        <begin position="208"/>
        <end position="221"/>
    </location>
</feature>
<gene>
    <name evidence="2" type="ORF">MELLADRAFT_89266</name>
</gene>
<dbReference type="EMBL" id="GL883091">
    <property type="protein sequence ID" value="EGG12250.1"/>
    <property type="molecule type" value="Genomic_DNA"/>
</dbReference>
<name>F4R5J6_MELLP</name>
<dbReference type="KEGG" id="mlr:MELLADRAFT_89266"/>
<accession>F4R5J6</accession>
<feature type="region of interest" description="Disordered" evidence="1">
    <location>
        <begin position="256"/>
        <end position="308"/>
    </location>
</feature>
<dbReference type="OrthoDB" id="2507728at2759"/>
<dbReference type="RefSeq" id="XP_007404625.1">
    <property type="nucleotide sequence ID" value="XM_007404563.1"/>
</dbReference>
<reference evidence="3" key="1">
    <citation type="journal article" date="2011" name="Proc. Natl. Acad. Sci. U.S.A.">
        <title>Obligate biotrophy features unraveled by the genomic analysis of rust fungi.</title>
        <authorList>
            <person name="Duplessis S."/>
            <person name="Cuomo C.A."/>
            <person name="Lin Y.-C."/>
            <person name="Aerts A."/>
            <person name="Tisserant E."/>
            <person name="Veneault-Fourrey C."/>
            <person name="Joly D.L."/>
            <person name="Hacquard S."/>
            <person name="Amselem J."/>
            <person name="Cantarel B.L."/>
            <person name="Chiu R."/>
            <person name="Coutinho P.M."/>
            <person name="Feau N."/>
            <person name="Field M."/>
            <person name="Frey P."/>
            <person name="Gelhaye E."/>
            <person name="Goldberg J."/>
            <person name="Grabherr M.G."/>
            <person name="Kodira C.D."/>
            <person name="Kohler A."/>
            <person name="Kuees U."/>
            <person name="Lindquist E.A."/>
            <person name="Lucas S.M."/>
            <person name="Mago R."/>
            <person name="Mauceli E."/>
            <person name="Morin E."/>
            <person name="Murat C."/>
            <person name="Pangilinan J.L."/>
            <person name="Park R."/>
            <person name="Pearson M."/>
            <person name="Quesneville H."/>
            <person name="Rouhier N."/>
            <person name="Sakthikumar S."/>
            <person name="Salamov A.A."/>
            <person name="Schmutz J."/>
            <person name="Selles B."/>
            <person name="Shapiro H."/>
            <person name="Tanguay P."/>
            <person name="Tuskan G.A."/>
            <person name="Henrissat B."/>
            <person name="Van de Peer Y."/>
            <person name="Rouze P."/>
            <person name="Ellis J.G."/>
            <person name="Dodds P.N."/>
            <person name="Schein J.E."/>
            <person name="Zhong S."/>
            <person name="Hamelin R.C."/>
            <person name="Grigoriev I.V."/>
            <person name="Szabo L.J."/>
            <person name="Martin F."/>
        </authorList>
    </citation>
    <scope>NUCLEOTIDE SEQUENCE [LARGE SCALE GENOMIC DNA]</scope>
    <source>
        <strain evidence="3">98AG31 / pathotype 3-4-7</strain>
    </source>
</reference>
<proteinExistence type="predicted"/>
<dbReference type="HOGENOM" id="CLU_903380_0_0_1"/>
<feature type="region of interest" description="Disordered" evidence="1">
    <location>
        <begin position="94"/>
        <end position="244"/>
    </location>
</feature>
<dbReference type="VEuPathDB" id="FungiDB:MELLADRAFT_89266"/>
<dbReference type="InParanoid" id="F4R5J6"/>